<dbReference type="PANTHER" id="PTHR47391:SF1">
    <property type="entry name" value="BIORIENTATION OF CHROMOSOMES IN CELL DIVISION 1 LIKE 1"/>
    <property type="match status" value="1"/>
</dbReference>
<feature type="region of interest" description="Disordered" evidence="1">
    <location>
        <begin position="86"/>
        <end position="115"/>
    </location>
</feature>
<feature type="compositionally biased region" description="Polar residues" evidence="1">
    <location>
        <begin position="90"/>
        <end position="104"/>
    </location>
</feature>
<reference evidence="2 3" key="1">
    <citation type="submission" date="2021-06" db="EMBL/GenBank/DDBJ databases">
        <authorList>
            <person name="Palmer J.M."/>
        </authorList>
    </citation>
    <scope>NUCLEOTIDE SEQUENCE [LARGE SCALE GENOMIC DNA]</scope>
    <source>
        <strain evidence="2 3">CL_MEX2019</strain>
        <tissue evidence="2">Muscle</tissue>
    </source>
</reference>
<gene>
    <name evidence="2" type="ORF">CHARACLAT_014556</name>
</gene>
<dbReference type="PANTHER" id="PTHR47391">
    <property type="entry name" value="BIORIENTATION OF CHROMOSOMES IN CELL DIVISION 1 LIKE 1"/>
    <property type="match status" value="1"/>
</dbReference>
<dbReference type="EMBL" id="JAHUTJ010017487">
    <property type="protein sequence ID" value="MED6270865.1"/>
    <property type="molecule type" value="Genomic_DNA"/>
</dbReference>
<evidence type="ECO:0000313" key="3">
    <source>
        <dbReference type="Proteomes" id="UP001352852"/>
    </source>
</evidence>
<sequence>MGKRGQSIKQPPLCAQNYRKCFFFIYLAVRTSLTISDQFLCFSFRSGMLESGVDRIITQVVDPKMNHTFRPQIETAIHEFLSLDRKEDNTSSLNPVLSEQTETQEPPGVSGPKTP</sequence>
<keyword evidence="3" id="KW-1185">Reference proteome</keyword>
<organism evidence="2 3">
    <name type="scientific">Characodon lateralis</name>
    <dbReference type="NCBI Taxonomy" id="208331"/>
    <lineage>
        <taxon>Eukaryota</taxon>
        <taxon>Metazoa</taxon>
        <taxon>Chordata</taxon>
        <taxon>Craniata</taxon>
        <taxon>Vertebrata</taxon>
        <taxon>Euteleostomi</taxon>
        <taxon>Actinopterygii</taxon>
        <taxon>Neopterygii</taxon>
        <taxon>Teleostei</taxon>
        <taxon>Neoteleostei</taxon>
        <taxon>Acanthomorphata</taxon>
        <taxon>Ovalentaria</taxon>
        <taxon>Atherinomorphae</taxon>
        <taxon>Cyprinodontiformes</taxon>
        <taxon>Goodeidae</taxon>
        <taxon>Characodon</taxon>
    </lineage>
</organism>
<evidence type="ECO:0000313" key="2">
    <source>
        <dbReference type="EMBL" id="MED6270865.1"/>
    </source>
</evidence>
<dbReference type="Proteomes" id="UP001352852">
    <property type="component" value="Unassembled WGS sequence"/>
</dbReference>
<name>A0ABU7D9N7_9TELE</name>
<dbReference type="InterPro" id="IPR043244">
    <property type="entry name" value="BOD1L1"/>
</dbReference>
<accession>A0ABU7D9N7</accession>
<protein>
    <submittedName>
        <fullName evidence="2">Uncharacterized protein</fullName>
    </submittedName>
</protein>
<evidence type="ECO:0000256" key="1">
    <source>
        <dbReference type="SAM" id="MobiDB-lite"/>
    </source>
</evidence>
<proteinExistence type="predicted"/>
<comment type="caution">
    <text evidence="2">The sequence shown here is derived from an EMBL/GenBank/DDBJ whole genome shotgun (WGS) entry which is preliminary data.</text>
</comment>